<dbReference type="Gene3D" id="3.40.1640.10">
    <property type="entry name" value="PSTPO5379-like"/>
    <property type="match status" value="1"/>
</dbReference>
<comment type="caution">
    <text evidence="5">The sequence shown here is derived from an EMBL/GenBank/DDBJ whole genome shotgun (WGS) entry which is preliminary data.</text>
</comment>
<protein>
    <recommendedName>
        <fullName evidence="4">D-glutamate cyclase-like C-terminal domain-containing protein</fullName>
    </recommendedName>
</protein>
<dbReference type="Pfam" id="PF07286">
    <property type="entry name" value="D-Glu_cyclase"/>
    <property type="match status" value="1"/>
</dbReference>
<accession>A0A7J7F4J1</accession>
<evidence type="ECO:0000313" key="6">
    <source>
        <dbReference type="Proteomes" id="UP000551758"/>
    </source>
</evidence>
<feature type="compositionally biased region" description="Polar residues" evidence="3">
    <location>
        <begin position="537"/>
        <end position="547"/>
    </location>
</feature>
<evidence type="ECO:0000259" key="4">
    <source>
        <dbReference type="Pfam" id="PF14336"/>
    </source>
</evidence>
<dbReference type="InterPro" id="IPR025504">
    <property type="entry name" value="GLUCM_C"/>
</dbReference>
<keyword evidence="2" id="KW-0456">Lyase</keyword>
<dbReference type="GO" id="GO:0006536">
    <property type="term" value="P:glutamate metabolic process"/>
    <property type="evidence" value="ECO:0007669"/>
    <property type="project" value="TreeGrafter"/>
</dbReference>
<proteinExistence type="inferred from homology"/>
<dbReference type="PANTHER" id="PTHR32022:SF10">
    <property type="entry name" value="D-GLUTAMATE CYCLASE, MITOCHONDRIAL"/>
    <property type="match status" value="1"/>
</dbReference>
<name>A0A7J7F4J1_DICBM</name>
<gene>
    <name evidence="5" type="ORF">HPG69_013309</name>
</gene>
<dbReference type="SUPFAM" id="SSF160920">
    <property type="entry name" value="PSTPO5379-like"/>
    <property type="match status" value="2"/>
</dbReference>
<dbReference type="PANTHER" id="PTHR32022">
    <property type="entry name" value="D-GLUTAMATE CYCLASE, MITOCHONDRIAL"/>
    <property type="match status" value="1"/>
</dbReference>
<dbReference type="InterPro" id="IPR009906">
    <property type="entry name" value="D-Glu_cyclase"/>
</dbReference>
<organism evidence="5 6">
    <name type="scientific">Diceros bicornis minor</name>
    <name type="common">South-central black rhinoceros</name>
    <dbReference type="NCBI Taxonomy" id="77932"/>
    <lineage>
        <taxon>Eukaryota</taxon>
        <taxon>Metazoa</taxon>
        <taxon>Chordata</taxon>
        <taxon>Craniata</taxon>
        <taxon>Vertebrata</taxon>
        <taxon>Euteleostomi</taxon>
        <taxon>Mammalia</taxon>
        <taxon>Eutheria</taxon>
        <taxon>Laurasiatheria</taxon>
        <taxon>Perissodactyla</taxon>
        <taxon>Rhinocerotidae</taxon>
        <taxon>Diceros</taxon>
    </lineage>
</organism>
<dbReference type="Proteomes" id="UP000551758">
    <property type="component" value="Unassembled WGS sequence"/>
</dbReference>
<dbReference type="EMBL" id="JACDTQ010001386">
    <property type="protein sequence ID" value="KAF5922963.1"/>
    <property type="molecule type" value="Genomic_DNA"/>
</dbReference>
<dbReference type="InterPro" id="IPR038021">
    <property type="entry name" value="Putative_hydro-lyase"/>
</dbReference>
<feature type="domain" description="D-glutamate cyclase-like C-terminal" evidence="4">
    <location>
        <begin position="329"/>
        <end position="489"/>
    </location>
</feature>
<evidence type="ECO:0000256" key="1">
    <source>
        <dbReference type="ARBA" id="ARBA00007896"/>
    </source>
</evidence>
<evidence type="ECO:0000313" key="5">
    <source>
        <dbReference type="EMBL" id="KAF5922963.1"/>
    </source>
</evidence>
<dbReference type="Gene3D" id="3.90.1640.20">
    <property type="entry name" value="TON_0340"/>
    <property type="match status" value="1"/>
</dbReference>
<evidence type="ECO:0000256" key="2">
    <source>
        <dbReference type="ARBA" id="ARBA00023239"/>
    </source>
</evidence>
<reference evidence="5 6" key="1">
    <citation type="journal article" date="2020" name="Mol. Biol. Evol.">
        <title>Interspecific Gene Flow and the Evolution of Specialization in Black and White Rhinoceros.</title>
        <authorList>
            <person name="Moodley Y."/>
            <person name="Westbury M.V."/>
            <person name="Russo I.M."/>
            <person name="Gopalakrishnan S."/>
            <person name="Rakotoarivelo A."/>
            <person name="Olsen R.A."/>
            <person name="Prost S."/>
            <person name="Tunstall T."/>
            <person name="Ryder O.A."/>
            <person name="Dalen L."/>
            <person name="Bruford M.W."/>
        </authorList>
    </citation>
    <scope>NUCLEOTIDE SEQUENCE [LARGE SCALE GENOMIC DNA]</scope>
    <source>
        <strain evidence="5">SBR-YM</strain>
        <tissue evidence="5">Skin</tissue>
    </source>
</reference>
<feature type="region of interest" description="Disordered" evidence="3">
    <location>
        <begin position="527"/>
        <end position="612"/>
    </location>
</feature>
<keyword evidence="6" id="KW-1185">Reference proteome</keyword>
<dbReference type="Gene3D" id="3.30.2040.10">
    <property type="entry name" value="PSTPO5379-like domain"/>
    <property type="match status" value="1"/>
</dbReference>
<sequence>MTPFTLYLKSCLPSAVRSLILQKKPNIRNMSIMAGASVVVLHWSLTQAFGKFCWASSGPLPLLGSSEPGKWTLPTLGAVSDTRNKPSSPLFPLLSLSPAPAPSKIFGITKKVQHWRNPIGTAIRPLLHPSQKPFQKCKFAVCTASLTSLEEYSEQLEDTVAFLLGCSLSLEGALEKVRLPRRDLAGHGPADSSALRHHGWRLLPSGGRGEADFPRTKLERRVRAGCSMGGEEGQPIHVGDPELLGIKDLSRPDHGDPVLCQPGDVPVFWPSQLTSLEAVGSYVMTDLKDTETAASCLTPEGIPEVHHISQDPLHCSIASASAVQKIRGLETIVATDPGNLGIRHLLCKDELLRASLSLSHTCSVLITPGFPAHFNHEPLEETDGLPGAIALAIFLQALEKGVSIIVEQRALSLYKKFLEEAVEQGVLKTQILILTHQGRCDHVVVTECTGRAADSKHYNARKMNLKHLVDPVDDHFPAAQKIPGISSTACDVEADFAVIAGVSNWGGYALACALYILNSCEVHGRYPRKAVGPSRASGEQSWTQASHPSLRKRRKSVEHPGAAQSPEWSLGHQERGGGQAVLPRHPCPGDPEAGGRHHGARVTMHVTGTRSA</sequence>
<evidence type="ECO:0000256" key="3">
    <source>
        <dbReference type="SAM" id="MobiDB-lite"/>
    </source>
</evidence>
<comment type="similarity">
    <text evidence="1">Belongs to the D-glutamate cyclase family.</text>
</comment>
<dbReference type="AlphaFoldDB" id="A0A7J7F4J1"/>
<dbReference type="Pfam" id="PF14336">
    <property type="entry name" value="GLUCM-like_C"/>
    <property type="match status" value="1"/>
</dbReference>
<dbReference type="GO" id="GO:0047820">
    <property type="term" value="F:D-glutamate cyclase activity"/>
    <property type="evidence" value="ECO:0007669"/>
    <property type="project" value="TreeGrafter"/>
</dbReference>